<dbReference type="SFLD" id="SFLDG01067">
    <property type="entry name" value="SPASM/twitch_domain_containing"/>
    <property type="match status" value="1"/>
</dbReference>
<dbReference type="OrthoDB" id="9810775at2"/>
<evidence type="ECO:0000256" key="1">
    <source>
        <dbReference type="ARBA" id="ARBA00022691"/>
    </source>
</evidence>
<dbReference type="PROSITE" id="PS51918">
    <property type="entry name" value="RADICAL_SAM"/>
    <property type="match status" value="1"/>
</dbReference>
<dbReference type="NCBIfam" id="TIGR04167">
    <property type="entry name" value="rSAM_SeCys"/>
    <property type="match status" value="1"/>
</dbReference>
<dbReference type="Pfam" id="PF04055">
    <property type="entry name" value="Radical_SAM"/>
    <property type="match status" value="1"/>
</dbReference>
<gene>
    <name evidence="6" type="ORF">SAMN04488500_10214</name>
</gene>
<evidence type="ECO:0000256" key="3">
    <source>
        <dbReference type="ARBA" id="ARBA00023004"/>
    </source>
</evidence>
<dbReference type="GO" id="GO:0051536">
    <property type="term" value="F:iron-sulfur cluster binding"/>
    <property type="evidence" value="ECO:0007669"/>
    <property type="project" value="UniProtKB-KW"/>
</dbReference>
<dbReference type="PANTHER" id="PTHR43728:SF1">
    <property type="entry name" value="FE-S OXIDOREDUCTASE"/>
    <property type="match status" value="1"/>
</dbReference>
<dbReference type="CDD" id="cd01335">
    <property type="entry name" value="Radical_SAM"/>
    <property type="match status" value="1"/>
</dbReference>
<dbReference type="InterPro" id="IPR024521">
    <property type="entry name" value="ArsS-like_C"/>
</dbReference>
<dbReference type="InterPro" id="IPR026351">
    <property type="entry name" value="rSAM_ArsS-like"/>
</dbReference>
<dbReference type="InterPro" id="IPR007197">
    <property type="entry name" value="rSAM"/>
</dbReference>
<dbReference type="Gene3D" id="3.20.20.70">
    <property type="entry name" value="Aldolase class I"/>
    <property type="match status" value="1"/>
</dbReference>
<dbReference type="InterPro" id="IPR013785">
    <property type="entry name" value="Aldolase_TIM"/>
</dbReference>
<evidence type="ECO:0000313" key="7">
    <source>
        <dbReference type="Proteomes" id="UP000192738"/>
    </source>
</evidence>
<evidence type="ECO:0000259" key="5">
    <source>
        <dbReference type="PROSITE" id="PS51918"/>
    </source>
</evidence>
<name>A0A1W1YMW9_9FIRM</name>
<evidence type="ECO:0000256" key="4">
    <source>
        <dbReference type="ARBA" id="ARBA00023014"/>
    </source>
</evidence>
<feature type="domain" description="Radical SAM core" evidence="5">
    <location>
        <begin position="15"/>
        <end position="256"/>
    </location>
</feature>
<keyword evidence="7" id="KW-1185">Reference proteome</keyword>
<dbReference type="InterPro" id="IPR058240">
    <property type="entry name" value="rSAM_sf"/>
</dbReference>
<dbReference type="SFLD" id="SFLDS00029">
    <property type="entry name" value="Radical_SAM"/>
    <property type="match status" value="1"/>
</dbReference>
<protein>
    <submittedName>
        <fullName evidence="6">Radical SAM/Cys-rich domain-containing protein</fullName>
    </submittedName>
</protein>
<dbReference type="EMBL" id="FWXI01000002">
    <property type="protein sequence ID" value="SMC37499.1"/>
    <property type="molecule type" value="Genomic_DNA"/>
</dbReference>
<sequence>MRDFEDVLLMSGQFLEKGKISCLQMNLGYKCNLNCNHCHVEAGPHRHEQMDLAVIEDCLRFVKNARVKTVDITGGAPEMNPNLRYLIHELRKLPFVESILVRSNLAILDEDKYEDLPQFFAENKVDIVASLPCYLEENVTYQRGKGVYSKNIRILQKLNRLGYGKAGLKLNLVYNPGGNFLPGPQQELESAYKENLRQRFGIEFNSLYTITNMPIGRFRSSLEKQGLLDGYLNLLTENFNSENLGKVMCRNLINVDWQGRVYDCDFNHVLKLAIDIKDNYIGSIKPGDLVGRPIKVGSHCLTCVAGAGSSCQGSLKNKAV</sequence>
<accession>A0A1W1YMW9</accession>
<keyword evidence="2" id="KW-0479">Metal-binding</keyword>
<keyword evidence="4" id="KW-0411">Iron-sulfur</keyword>
<evidence type="ECO:0000313" key="6">
    <source>
        <dbReference type="EMBL" id="SMC37499.1"/>
    </source>
</evidence>
<dbReference type="Proteomes" id="UP000192738">
    <property type="component" value="Unassembled WGS sequence"/>
</dbReference>
<keyword evidence="3" id="KW-0408">Iron</keyword>
<dbReference type="GO" id="GO:0003824">
    <property type="term" value="F:catalytic activity"/>
    <property type="evidence" value="ECO:0007669"/>
    <property type="project" value="InterPro"/>
</dbReference>
<dbReference type="AlphaFoldDB" id="A0A1W1YMW9"/>
<evidence type="ECO:0000256" key="2">
    <source>
        <dbReference type="ARBA" id="ARBA00022723"/>
    </source>
</evidence>
<dbReference type="PANTHER" id="PTHR43728">
    <property type="entry name" value="SLR0304 PROTEIN"/>
    <property type="match status" value="1"/>
</dbReference>
<organism evidence="6 7">
    <name type="scientific">Sporomusa malonica</name>
    <dbReference type="NCBI Taxonomy" id="112901"/>
    <lineage>
        <taxon>Bacteria</taxon>
        <taxon>Bacillati</taxon>
        <taxon>Bacillota</taxon>
        <taxon>Negativicutes</taxon>
        <taxon>Selenomonadales</taxon>
        <taxon>Sporomusaceae</taxon>
        <taxon>Sporomusa</taxon>
    </lineage>
</organism>
<dbReference type="Pfam" id="PF12345">
    <property type="entry name" value="DUF3641"/>
    <property type="match status" value="1"/>
</dbReference>
<dbReference type="SUPFAM" id="SSF102114">
    <property type="entry name" value="Radical SAM enzymes"/>
    <property type="match status" value="1"/>
</dbReference>
<proteinExistence type="predicted"/>
<dbReference type="STRING" id="112901.SAMN04488500_10214"/>
<keyword evidence="1" id="KW-0949">S-adenosyl-L-methionine</keyword>
<reference evidence="6 7" key="1">
    <citation type="submission" date="2017-04" db="EMBL/GenBank/DDBJ databases">
        <authorList>
            <person name="Afonso C.L."/>
            <person name="Miller P.J."/>
            <person name="Scott M.A."/>
            <person name="Spackman E."/>
            <person name="Goraichik I."/>
            <person name="Dimitrov K.M."/>
            <person name="Suarez D.L."/>
            <person name="Swayne D.E."/>
        </authorList>
    </citation>
    <scope>NUCLEOTIDE SEQUENCE [LARGE SCALE GENOMIC DNA]</scope>
    <source>
        <strain evidence="6 7">DSM 5090</strain>
    </source>
</reference>
<dbReference type="GO" id="GO:0046872">
    <property type="term" value="F:metal ion binding"/>
    <property type="evidence" value="ECO:0007669"/>
    <property type="project" value="UniProtKB-KW"/>
</dbReference>